<reference evidence="1 2" key="1">
    <citation type="submission" date="2024-07" db="EMBL/GenBank/DDBJ databases">
        <title>Uliginosibacterium flavum JJ3220;KACC:17644.</title>
        <authorList>
            <person name="Kim M.K."/>
        </authorList>
    </citation>
    <scope>NUCLEOTIDE SEQUENCE [LARGE SCALE GENOMIC DNA]</scope>
    <source>
        <strain evidence="1 2">KACC:17644</strain>
    </source>
</reference>
<dbReference type="InterPro" id="IPR021390">
    <property type="entry name" value="DUF3025"/>
</dbReference>
<proteinExistence type="predicted"/>
<name>A0ABV2TJK9_9RHOO</name>
<accession>A0ABV2TJK9</accession>
<evidence type="ECO:0000313" key="2">
    <source>
        <dbReference type="Proteomes" id="UP001549691"/>
    </source>
</evidence>
<dbReference type="EMBL" id="JBEWZI010000006">
    <property type="protein sequence ID" value="MET7014106.1"/>
    <property type="molecule type" value="Genomic_DNA"/>
</dbReference>
<dbReference type="Pfam" id="PF11227">
    <property type="entry name" value="DUF3025"/>
    <property type="match status" value="1"/>
</dbReference>
<keyword evidence="2" id="KW-1185">Reference proteome</keyword>
<dbReference type="RefSeq" id="WP_354600562.1">
    <property type="nucleotide sequence ID" value="NZ_JBEWZI010000006.1"/>
</dbReference>
<gene>
    <name evidence="1" type="ORF">ABXR19_07875</name>
</gene>
<protein>
    <submittedName>
        <fullName evidence="1">DUF3025 domain-containing protein</fullName>
    </submittedName>
</protein>
<organism evidence="1 2">
    <name type="scientific">Uliginosibacterium flavum</name>
    <dbReference type="NCBI Taxonomy" id="1396831"/>
    <lineage>
        <taxon>Bacteria</taxon>
        <taxon>Pseudomonadati</taxon>
        <taxon>Pseudomonadota</taxon>
        <taxon>Betaproteobacteria</taxon>
        <taxon>Rhodocyclales</taxon>
        <taxon>Zoogloeaceae</taxon>
        <taxon>Uliginosibacterium</taxon>
    </lineage>
</organism>
<dbReference type="Proteomes" id="UP001549691">
    <property type="component" value="Unassembled WGS sequence"/>
</dbReference>
<sequence>MSLPFFEAVDWPRPWYASVAQAAERLQGAADDLTALNQQARTLALHNHRGLPLSFVTQAALPMGTAYEVFISATGRVPTRANLHDFFNALVWLSFPRLKAQLNAMQAAQIERAGVGQIRGATRDAVTIFDENAALLVLREGAPGHEMAEALRNHEWQQVFLEQRSRFAAHAEVWLFGHALMEKLVTPYKAITAHTWVVSAPDAFFDLPHVARRAWLDEAVAHDLAARDPVDFNTRCFTPMPVSGVPDWWAGQGADFYADASVFRPKRVK</sequence>
<comment type="caution">
    <text evidence="1">The sequence shown here is derived from an EMBL/GenBank/DDBJ whole genome shotgun (WGS) entry which is preliminary data.</text>
</comment>
<evidence type="ECO:0000313" key="1">
    <source>
        <dbReference type="EMBL" id="MET7014106.1"/>
    </source>
</evidence>